<keyword evidence="3" id="KW-1185">Reference proteome</keyword>
<sequence length="380" mass="41502">MASAGPRVLFPTPVAAVPVMRYKRGDQDGERGGAMVGNARINGLGVRAAVWGLLALLGCGPALANDSTGFLGTGGIELARTDAIEMRSEDLRIGLDEIRVSYVFRNVTDKPVDTLVAFPLPDIDLSRGLTEAAWGFPQQVDDFLGFRLWIDDQPVQPALERRAIFKGRDVTDRVAAAGALALVPWAAGAYDQIAKTLDPAALARLRADGLIQAGEDDNTPQWRLRARYHWRQIFPPGRDVRVRHVYRPFVGTALIGRVASIDGRKAVGRYLGDRPDPSGDRYCLDAATRRTLAAAQAKHPPPAMPYSAAEIEYIVTTARNWRGPIGRFHLTIDKGAPDNLVSLCWNGLTKTGPTTFESTITDFVPDRDIRLLVFVRSQAP</sequence>
<organism evidence="2 3">
    <name type="scientific">Azospirillum griseum</name>
    <dbReference type="NCBI Taxonomy" id="2496639"/>
    <lineage>
        <taxon>Bacteria</taxon>
        <taxon>Pseudomonadati</taxon>
        <taxon>Pseudomonadota</taxon>
        <taxon>Alphaproteobacteria</taxon>
        <taxon>Rhodospirillales</taxon>
        <taxon>Azospirillaceae</taxon>
        <taxon>Azospirillum</taxon>
    </lineage>
</organism>
<accession>A0A3S0HX10</accession>
<evidence type="ECO:0000313" key="2">
    <source>
        <dbReference type="EMBL" id="RTR15090.1"/>
    </source>
</evidence>
<evidence type="ECO:0000313" key="3">
    <source>
        <dbReference type="Proteomes" id="UP000277007"/>
    </source>
</evidence>
<reference evidence="2 3" key="1">
    <citation type="submission" date="2018-12" db="EMBL/GenBank/DDBJ databases">
        <authorList>
            <person name="Yang Y."/>
        </authorList>
    </citation>
    <scope>NUCLEOTIDE SEQUENCE [LARGE SCALE GENOMIC DNA]</scope>
    <source>
        <strain evidence="2 3">L-25-5w-1</strain>
    </source>
</reference>
<name>A0A3S0HX10_9PROT</name>
<comment type="caution">
    <text evidence="2">The sequence shown here is derived from an EMBL/GenBank/DDBJ whole genome shotgun (WGS) entry which is preliminary data.</text>
</comment>
<protein>
    <submittedName>
        <fullName evidence="2">DUF4424 domain-containing protein</fullName>
    </submittedName>
</protein>
<dbReference type="Proteomes" id="UP000277007">
    <property type="component" value="Unassembled WGS sequence"/>
</dbReference>
<gene>
    <name evidence="2" type="ORF">EJ903_23255</name>
</gene>
<dbReference type="Pfam" id="PF14415">
    <property type="entry name" value="DUF4424"/>
    <property type="match status" value="1"/>
</dbReference>
<dbReference type="Gene3D" id="2.60.40.3680">
    <property type="match status" value="1"/>
</dbReference>
<dbReference type="InterPro" id="IPR025538">
    <property type="entry name" value="DUF4424"/>
</dbReference>
<feature type="domain" description="DUF4424" evidence="1">
    <location>
        <begin position="64"/>
        <end position="372"/>
    </location>
</feature>
<evidence type="ECO:0000259" key="1">
    <source>
        <dbReference type="Pfam" id="PF14415"/>
    </source>
</evidence>
<proteinExistence type="predicted"/>
<dbReference type="AlphaFoldDB" id="A0A3S0HX10"/>
<dbReference type="EMBL" id="RXMA01000035">
    <property type="protein sequence ID" value="RTR15090.1"/>
    <property type="molecule type" value="Genomic_DNA"/>
</dbReference>